<dbReference type="UniPathway" id="UPA00940"/>
<dbReference type="GO" id="GO:0046168">
    <property type="term" value="P:glycerol-3-phosphate catabolic process"/>
    <property type="evidence" value="ECO:0007669"/>
    <property type="project" value="InterPro"/>
</dbReference>
<feature type="binding site" evidence="13">
    <location>
        <position position="48"/>
    </location>
    <ligand>
        <name>NADPH</name>
        <dbReference type="ChEBI" id="CHEBI:57783"/>
    </ligand>
</feature>
<dbReference type="GO" id="GO:0006650">
    <property type="term" value="P:glycerophospholipid metabolic process"/>
    <property type="evidence" value="ECO:0007669"/>
    <property type="project" value="UniProtKB-UniRule"/>
</dbReference>
<dbReference type="Pfam" id="PF01210">
    <property type="entry name" value="NAD_Gly3P_dh_N"/>
    <property type="match status" value="1"/>
</dbReference>
<dbReference type="PANTHER" id="PTHR11728:SF1">
    <property type="entry name" value="GLYCEROL-3-PHOSPHATE DEHYDROGENASE [NAD(+)] 2, CHLOROPLASTIC"/>
    <property type="match status" value="1"/>
</dbReference>
<dbReference type="GO" id="GO:0051287">
    <property type="term" value="F:NAD binding"/>
    <property type="evidence" value="ECO:0007669"/>
    <property type="project" value="InterPro"/>
</dbReference>
<evidence type="ECO:0000256" key="1">
    <source>
        <dbReference type="ARBA" id="ARBA00011009"/>
    </source>
</evidence>
<evidence type="ECO:0000256" key="6">
    <source>
        <dbReference type="ARBA" id="ARBA00023098"/>
    </source>
</evidence>
<feature type="binding site" evidence="13">
    <location>
        <position position="11"/>
    </location>
    <ligand>
        <name>NADPH</name>
        <dbReference type="ChEBI" id="CHEBI:57783"/>
    </ligand>
</feature>
<keyword evidence="7 13" id="KW-0594">Phospholipid biosynthesis</keyword>
<evidence type="ECO:0000256" key="3">
    <source>
        <dbReference type="ARBA" id="ARBA00022857"/>
    </source>
</evidence>
<dbReference type="PRINTS" id="PR00077">
    <property type="entry name" value="GPDHDRGNASE"/>
</dbReference>
<feature type="active site" description="Proton acceptor" evidence="13 14">
    <location>
        <position position="190"/>
    </location>
</feature>
<feature type="binding site" evidence="16">
    <location>
        <begin position="7"/>
        <end position="12"/>
    </location>
    <ligand>
        <name>NAD(+)</name>
        <dbReference type="ChEBI" id="CHEBI:57540"/>
    </ligand>
</feature>
<dbReference type="SUPFAM" id="SSF51735">
    <property type="entry name" value="NAD(P)-binding Rossmann-fold domains"/>
    <property type="match status" value="1"/>
</dbReference>
<dbReference type="NCBIfam" id="NF000940">
    <property type="entry name" value="PRK00094.1-2"/>
    <property type="match status" value="1"/>
</dbReference>
<feature type="binding site" evidence="15">
    <location>
        <begin position="254"/>
        <end position="255"/>
    </location>
    <ligand>
        <name>substrate</name>
    </ligand>
</feature>
<evidence type="ECO:0000256" key="4">
    <source>
        <dbReference type="ARBA" id="ARBA00023002"/>
    </source>
</evidence>
<dbReference type="AlphaFoldDB" id="A0A7J0BHB7"/>
<evidence type="ECO:0000256" key="8">
    <source>
        <dbReference type="ARBA" id="ARBA00023264"/>
    </source>
</evidence>
<keyword evidence="3 13" id="KW-0521">NADP</keyword>
<evidence type="ECO:0000256" key="14">
    <source>
        <dbReference type="PIRSR" id="PIRSR000114-1"/>
    </source>
</evidence>
<dbReference type="EC" id="1.1.1.94" evidence="10 13"/>
<feature type="binding site" evidence="13">
    <location>
        <position position="280"/>
    </location>
    <ligand>
        <name>NADPH</name>
        <dbReference type="ChEBI" id="CHEBI:57783"/>
    </ligand>
</feature>
<feature type="binding site" evidence="13">
    <location>
        <position position="254"/>
    </location>
    <ligand>
        <name>NADPH</name>
        <dbReference type="ChEBI" id="CHEBI:57783"/>
    </ligand>
</feature>
<dbReference type="InterPro" id="IPR011128">
    <property type="entry name" value="G3P_DH_NAD-dep_N"/>
</dbReference>
<dbReference type="HAMAP" id="MF_00394">
    <property type="entry name" value="NAD_Glyc3P_dehydrog"/>
    <property type="match status" value="1"/>
</dbReference>
<proteinExistence type="inferred from homology"/>
<comment type="catalytic activity">
    <reaction evidence="9">
        <text>sn-glycerol 3-phosphate + NADP(+) = dihydroxyacetone phosphate + NADPH + H(+)</text>
        <dbReference type="Rhea" id="RHEA:11096"/>
        <dbReference type="ChEBI" id="CHEBI:15378"/>
        <dbReference type="ChEBI" id="CHEBI:57597"/>
        <dbReference type="ChEBI" id="CHEBI:57642"/>
        <dbReference type="ChEBI" id="CHEBI:57783"/>
        <dbReference type="ChEBI" id="CHEBI:58349"/>
        <dbReference type="EC" id="1.1.1.94"/>
    </reaction>
    <physiologicalReaction direction="right-to-left" evidence="9">
        <dbReference type="Rhea" id="RHEA:11098"/>
    </physiologicalReaction>
</comment>
<dbReference type="RefSeq" id="WP_174404182.1">
    <property type="nucleotide sequence ID" value="NZ_BLVO01000012.1"/>
</dbReference>
<keyword evidence="2 13" id="KW-0444">Lipid biosynthesis</keyword>
<keyword evidence="4 13" id="KW-0560">Oxidoreductase</keyword>
<evidence type="ECO:0000313" key="21">
    <source>
        <dbReference type="Proteomes" id="UP000503840"/>
    </source>
</evidence>
<feature type="binding site" evidence="15">
    <location>
        <position position="105"/>
    </location>
    <ligand>
        <name>substrate</name>
    </ligand>
</feature>
<gene>
    <name evidence="13 20" type="primary">gpsA</name>
    <name evidence="20" type="ORF">DSM101010T_08390</name>
</gene>
<organism evidence="20 21">
    <name type="scientific">Desulfovibrio subterraneus</name>
    <dbReference type="NCBI Taxonomy" id="2718620"/>
    <lineage>
        <taxon>Bacteria</taxon>
        <taxon>Pseudomonadati</taxon>
        <taxon>Thermodesulfobacteriota</taxon>
        <taxon>Desulfovibrionia</taxon>
        <taxon>Desulfovibrionales</taxon>
        <taxon>Desulfovibrionaceae</taxon>
        <taxon>Desulfovibrio</taxon>
    </lineage>
</organism>
<dbReference type="Proteomes" id="UP000503840">
    <property type="component" value="Unassembled WGS sequence"/>
</dbReference>
<protein>
    <recommendedName>
        <fullName evidence="11 13">Glycerol-3-phosphate dehydrogenase [NAD(P)+]</fullName>
        <ecNumber evidence="10 13">1.1.1.94</ecNumber>
    </recommendedName>
    <alternativeName>
        <fullName evidence="13">NAD(P)(+)-dependent glycerol-3-phosphate dehydrogenase</fullName>
    </alternativeName>
    <alternativeName>
        <fullName evidence="12 13">NAD(P)H-dependent dihydroxyacetone-phosphate reductase</fullName>
    </alternativeName>
</protein>
<comment type="caution">
    <text evidence="20">The sequence shown here is derived from an EMBL/GenBank/DDBJ whole genome shotgun (WGS) entry which is preliminary data.</text>
</comment>
<dbReference type="GO" id="GO:0005975">
    <property type="term" value="P:carbohydrate metabolic process"/>
    <property type="evidence" value="ECO:0007669"/>
    <property type="project" value="InterPro"/>
</dbReference>
<feature type="binding site" evidence="13">
    <location>
        <position position="10"/>
    </location>
    <ligand>
        <name>NADPH</name>
        <dbReference type="ChEBI" id="CHEBI:57783"/>
    </ligand>
</feature>
<dbReference type="InterPro" id="IPR006109">
    <property type="entry name" value="G3P_DH_NAD-dep_C"/>
</dbReference>
<dbReference type="Gene3D" id="1.10.1040.10">
    <property type="entry name" value="N-(1-d-carboxylethyl)-l-norvaline Dehydrogenase, domain 2"/>
    <property type="match status" value="1"/>
</dbReference>
<feature type="binding site" evidence="13">
    <location>
        <position position="137"/>
    </location>
    <ligand>
        <name>sn-glycerol 3-phosphate</name>
        <dbReference type="ChEBI" id="CHEBI:57597"/>
    </ligand>
</feature>
<dbReference type="FunFam" id="3.40.50.720:FF:000019">
    <property type="entry name" value="Glycerol-3-phosphate dehydrogenase [NAD(P)+]"/>
    <property type="match status" value="1"/>
</dbReference>
<dbReference type="NCBIfam" id="NF000942">
    <property type="entry name" value="PRK00094.1-4"/>
    <property type="match status" value="1"/>
</dbReference>
<dbReference type="GO" id="GO:0008654">
    <property type="term" value="P:phospholipid biosynthetic process"/>
    <property type="evidence" value="ECO:0007669"/>
    <property type="project" value="UniProtKB-KW"/>
</dbReference>
<keyword evidence="8 13" id="KW-1208">Phospholipid metabolism</keyword>
<dbReference type="Gene3D" id="3.40.50.720">
    <property type="entry name" value="NAD(P)-binding Rossmann-like Domain"/>
    <property type="match status" value="1"/>
</dbReference>
<dbReference type="SUPFAM" id="SSF48179">
    <property type="entry name" value="6-phosphogluconate dehydrogenase C-terminal domain-like"/>
    <property type="match status" value="1"/>
</dbReference>
<dbReference type="Pfam" id="PF07479">
    <property type="entry name" value="NAD_Gly3P_dh_C"/>
    <property type="match status" value="1"/>
</dbReference>
<evidence type="ECO:0000256" key="5">
    <source>
        <dbReference type="ARBA" id="ARBA00023027"/>
    </source>
</evidence>
<keyword evidence="21" id="KW-1185">Reference proteome</keyword>
<dbReference type="GO" id="GO:0047952">
    <property type="term" value="F:glycerol-3-phosphate dehydrogenase [NAD(P)+] activity"/>
    <property type="evidence" value="ECO:0007669"/>
    <property type="project" value="UniProtKB-UniRule"/>
</dbReference>
<comment type="function">
    <text evidence="13">Catalyzes the reduction of the glycolytic intermediate dihydroxyacetone phosphate (DHAP) to sn-glycerol 3-phosphate (G3P), the key precursor for phospholipid synthesis.</text>
</comment>
<keyword evidence="5 13" id="KW-0520">NAD</keyword>
<feature type="binding site" evidence="13">
    <location>
        <position position="254"/>
    </location>
    <ligand>
        <name>sn-glycerol 3-phosphate</name>
        <dbReference type="ChEBI" id="CHEBI:57597"/>
    </ligand>
</feature>
<feature type="binding site" evidence="16">
    <location>
        <position position="82"/>
    </location>
    <ligand>
        <name>NAD(+)</name>
        <dbReference type="ChEBI" id="CHEBI:57540"/>
    </ligand>
</feature>
<keyword evidence="13" id="KW-0963">Cytoplasm</keyword>
<dbReference type="GO" id="GO:0046167">
    <property type="term" value="P:glycerol-3-phosphate biosynthetic process"/>
    <property type="evidence" value="ECO:0007669"/>
    <property type="project" value="UniProtKB-UniRule"/>
</dbReference>
<feature type="domain" description="Glycerol-3-phosphate dehydrogenase NAD-dependent N-terminal" evidence="18">
    <location>
        <begin position="2"/>
        <end position="158"/>
    </location>
</feature>
<feature type="binding site" evidence="13">
    <location>
        <position position="31"/>
    </location>
    <ligand>
        <name>NADPH</name>
        <dbReference type="ChEBI" id="CHEBI:57783"/>
    </ligand>
</feature>
<comment type="pathway">
    <text evidence="13">Membrane lipid metabolism; glycerophospholipid metabolism.</text>
</comment>
<feature type="binding site" evidence="13">
    <location>
        <position position="190"/>
    </location>
    <ligand>
        <name>sn-glycerol 3-phosphate</name>
        <dbReference type="ChEBI" id="CHEBI:57597"/>
    </ligand>
</feature>
<dbReference type="InterPro" id="IPR008927">
    <property type="entry name" value="6-PGluconate_DH-like_C_sf"/>
</dbReference>
<feature type="binding site" evidence="13">
    <location>
        <position position="135"/>
    </location>
    <ligand>
        <name>sn-glycerol 3-phosphate</name>
        <dbReference type="ChEBI" id="CHEBI:57597"/>
    </ligand>
</feature>
<keyword evidence="6 13" id="KW-0443">Lipid metabolism</keyword>
<feature type="binding site" evidence="16">
    <location>
        <position position="139"/>
    </location>
    <ligand>
        <name>NAD(+)</name>
        <dbReference type="ChEBI" id="CHEBI:57540"/>
    </ligand>
</feature>
<sequence length="330" mass="35148">MKIAVVGGGSWGTALAQMLAGKGYDISLLVRQQHVADAITSTRMNSAYLPGVRLHANIRPTTDRAGALGDASCFLFSVPCQFFRATLRELKPLLPQGAVIVCSNKGIEMDSGKTVSDMVHEELGDIAPRFAMLSGPSFAADVVRGMPTAIVMGCEDPELGRELREIFSTPSFRAYSCTDVRGVELGGAFKNVIAIAAGMSDGMGFGDNARAALITRGLAEMSRLGEAMGARAATFMGLSGMGDLVLTCTGDLSRNRRVGLRLGQGVPLTQILDEMHQVAEGVKTTQAVHALGQRLGVELPITNAMHAVMYDGKDPQSAWQELMTRDLKEE</sequence>
<evidence type="ECO:0000256" key="16">
    <source>
        <dbReference type="PIRSR" id="PIRSR000114-3"/>
    </source>
</evidence>
<dbReference type="InterPro" id="IPR006168">
    <property type="entry name" value="G3P_DH_NAD-dep"/>
</dbReference>
<dbReference type="PANTHER" id="PTHR11728">
    <property type="entry name" value="GLYCEROL-3-PHOSPHATE DEHYDROGENASE"/>
    <property type="match status" value="1"/>
</dbReference>
<evidence type="ECO:0000256" key="11">
    <source>
        <dbReference type="ARBA" id="ARBA00069372"/>
    </source>
</evidence>
<evidence type="ECO:0000256" key="2">
    <source>
        <dbReference type="ARBA" id="ARBA00022516"/>
    </source>
</evidence>
<feature type="domain" description="Glycerol-3-phosphate dehydrogenase NAD-dependent C-terminal" evidence="19">
    <location>
        <begin position="179"/>
        <end position="319"/>
    </location>
</feature>
<accession>A0A7J0BHB7</accession>
<evidence type="ECO:0000256" key="12">
    <source>
        <dbReference type="ARBA" id="ARBA00080511"/>
    </source>
</evidence>
<name>A0A7J0BHB7_9BACT</name>
<feature type="binding site" evidence="13">
    <location>
        <position position="105"/>
    </location>
    <ligand>
        <name>NADPH</name>
        <dbReference type="ChEBI" id="CHEBI:57783"/>
    </ligand>
</feature>
<dbReference type="PIRSF" id="PIRSF000114">
    <property type="entry name" value="Glycerol-3-P_dh"/>
    <property type="match status" value="1"/>
</dbReference>
<comment type="catalytic activity">
    <reaction evidence="13">
        <text>sn-glycerol 3-phosphate + NAD(+) = dihydroxyacetone phosphate + NADH + H(+)</text>
        <dbReference type="Rhea" id="RHEA:11092"/>
        <dbReference type="ChEBI" id="CHEBI:15378"/>
        <dbReference type="ChEBI" id="CHEBI:57540"/>
        <dbReference type="ChEBI" id="CHEBI:57597"/>
        <dbReference type="ChEBI" id="CHEBI:57642"/>
        <dbReference type="ChEBI" id="CHEBI:57945"/>
        <dbReference type="EC" id="1.1.1.94"/>
    </reaction>
</comment>
<dbReference type="GO" id="GO:0005829">
    <property type="term" value="C:cytosol"/>
    <property type="evidence" value="ECO:0007669"/>
    <property type="project" value="TreeGrafter"/>
</dbReference>
<feature type="binding site" evidence="13">
    <location>
        <position position="105"/>
    </location>
    <ligand>
        <name>sn-glycerol 3-phosphate</name>
        <dbReference type="ChEBI" id="CHEBI:57597"/>
    </ligand>
</feature>
<keyword evidence="13" id="KW-0547">Nucleotide-binding</keyword>
<dbReference type="EMBL" id="BLVO01000012">
    <property type="protein sequence ID" value="GFM32474.1"/>
    <property type="molecule type" value="Genomic_DNA"/>
</dbReference>
<dbReference type="PROSITE" id="PS00957">
    <property type="entry name" value="NAD_G3PDH"/>
    <property type="match status" value="1"/>
</dbReference>
<feature type="binding site" evidence="13">
    <location>
        <position position="255"/>
    </location>
    <ligand>
        <name>sn-glycerol 3-phosphate</name>
        <dbReference type="ChEBI" id="CHEBI:57597"/>
    </ligand>
</feature>
<comment type="caution">
    <text evidence="13">Lacks conserved residue(s) required for the propagation of feature annotation.</text>
</comment>
<evidence type="ECO:0000256" key="13">
    <source>
        <dbReference type="HAMAP-Rule" id="MF_00394"/>
    </source>
</evidence>
<comment type="subcellular location">
    <subcellularLocation>
        <location evidence="13">Cytoplasm</location>
    </subcellularLocation>
</comment>
<feature type="binding site" evidence="13">
    <location>
        <position position="243"/>
    </location>
    <ligand>
        <name>sn-glycerol 3-phosphate</name>
        <dbReference type="ChEBI" id="CHEBI:57597"/>
    </ligand>
</feature>
<feature type="binding site" evidence="16">
    <location>
        <position position="254"/>
    </location>
    <ligand>
        <name>NAD(+)</name>
        <dbReference type="ChEBI" id="CHEBI:57540"/>
    </ligand>
</feature>
<evidence type="ECO:0000256" key="9">
    <source>
        <dbReference type="ARBA" id="ARBA00052716"/>
    </source>
</evidence>
<evidence type="ECO:0000256" key="15">
    <source>
        <dbReference type="PIRSR" id="PIRSR000114-2"/>
    </source>
</evidence>
<feature type="binding site" evidence="13">
    <location>
        <position position="253"/>
    </location>
    <ligand>
        <name>sn-glycerol 3-phosphate</name>
        <dbReference type="ChEBI" id="CHEBI:57597"/>
    </ligand>
</feature>
<evidence type="ECO:0000256" key="10">
    <source>
        <dbReference type="ARBA" id="ARBA00066687"/>
    </source>
</evidence>
<evidence type="ECO:0000313" key="20">
    <source>
        <dbReference type="EMBL" id="GFM32474.1"/>
    </source>
</evidence>
<comment type="similarity">
    <text evidence="1 13 17">Belongs to the NAD-dependent glycerol-3-phosphate dehydrogenase family.</text>
</comment>
<feature type="binding site" evidence="13">
    <location>
        <position position="278"/>
    </location>
    <ligand>
        <name>NADPH</name>
        <dbReference type="ChEBI" id="CHEBI:57783"/>
    </ligand>
</feature>
<dbReference type="InterPro" id="IPR013328">
    <property type="entry name" value="6PGD_dom2"/>
</dbReference>
<evidence type="ECO:0000259" key="18">
    <source>
        <dbReference type="Pfam" id="PF01210"/>
    </source>
</evidence>
<reference evidence="20 21" key="1">
    <citation type="submission" date="2020-05" db="EMBL/GenBank/DDBJ databases">
        <title>Draft genome sequence of Desulfovibrio sp. strain HN2T.</title>
        <authorList>
            <person name="Ueno A."/>
            <person name="Tamazawa S."/>
            <person name="Tamamura S."/>
            <person name="Murakami T."/>
            <person name="Kiyama T."/>
            <person name="Inomata H."/>
            <person name="Amano Y."/>
            <person name="Miyakawa K."/>
            <person name="Tamaki H."/>
            <person name="Naganuma T."/>
            <person name="Kaneko K."/>
        </authorList>
    </citation>
    <scope>NUCLEOTIDE SEQUENCE [LARGE SCALE GENOMIC DNA]</scope>
    <source>
        <strain evidence="20 21">HN2</strain>
    </source>
</reference>
<evidence type="ECO:0000259" key="19">
    <source>
        <dbReference type="Pfam" id="PF07479"/>
    </source>
</evidence>
<dbReference type="FunFam" id="1.10.1040.10:FF:000001">
    <property type="entry name" value="Glycerol-3-phosphate dehydrogenase [NAD(P)+]"/>
    <property type="match status" value="1"/>
</dbReference>
<feature type="binding site" evidence="13">
    <location>
        <position position="139"/>
    </location>
    <ligand>
        <name>NADPH</name>
        <dbReference type="ChEBI" id="CHEBI:57783"/>
    </ligand>
</feature>
<dbReference type="InterPro" id="IPR036291">
    <property type="entry name" value="NAD(P)-bd_dom_sf"/>
</dbReference>
<evidence type="ECO:0000256" key="7">
    <source>
        <dbReference type="ARBA" id="ARBA00023209"/>
    </source>
</evidence>
<evidence type="ECO:0000256" key="17">
    <source>
        <dbReference type="RuleBase" id="RU000437"/>
    </source>
</evidence>